<proteinExistence type="predicted"/>
<dbReference type="InterPro" id="IPR051049">
    <property type="entry name" value="Dienelactone_hydrolase-like"/>
</dbReference>
<protein>
    <recommendedName>
        <fullName evidence="1">Dienelactone hydrolase domain-containing protein</fullName>
    </recommendedName>
</protein>
<dbReference type="Gene3D" id="3.40.50.1820">
    <property type="entry name" value="alpha/beta hydrolase"/>
    <property type="match status" value="1"/>
</dbReference>
<dbReference type="GO" id="GO:0016787">
    <property type="term" value="F:hydrolase activity"/>
    <property type="evidence" value="ECO:0007669"/>
    <property type="project" value="InterPro"/>
</dbReference>
<dbReference type="Proteomes" id="UP000886070">
    <property type="component" value="Unassembled WGS sequence"/>
</dbReference>
<dbReference type="InterPro" id="IPR029058">
    <property type="entry name" value="AB_hydrolase_fold"/>
</dbReference>
<dbReference type="InterPro" id="IPR002925">
    <property type="entry name" value="Dienelactn_hydro"/>
</dbReference>
<gene>
    <name evidence="2" type="ORF">ENL39_02660</name>
</gene>
<sequence>MVKEVFYKGCKREVRAFLCFPQGKTSLPGIAVFHGAEGLKDHHVDFGKELAERGYIVLVPEWFEKKEERFLFEEEDILGGIRYLKSSNFAKEESLAVVGFSLGAAVSLAVLSKWSQKIKALVLYYPPGWERIRNFFKDKIEEDLLKEAPENILILQGEKDRLVPPEEVKNLYEKIKKYGKNCKLELYSDADHAFNFADRKEYNKEAAEKAFSEVLGFLDRCLKNKISCL</sequence>
<dbReference type="Pfam" id="PF01738">
    <property type="entry name" value="DLH"/>
    <property type="match status" value="1"/>
</dbReference>
<accession>A0A7V5LZA8</accession>
<organism evidence="2">
    <name type="scientific">Aerophobetes bacterium</name>
    <dbReference type="NCBI Taxonomy" id="2030807"/>
    <lineage>
        <taxon>Bacteria</taxon>
        <taxon>Candidatus Aerophobota</taxon>
    </lineage>
</organism>
<evidence type="ECO:0000313" key="2">
    <source>
        <dbReference type="EMBL" id="HHF98370.1"/>
    </source>
</evidence>
<dbReference type="EMBL" id="DRTT01000080">
    <property type="protein sequence ID" value="HHF98370.1"/>
    <property type="molecule type" value="Genomic_DNA"/>
</dbReference>
<reference evidence="2" key="1">
    <citation type="journal article" date="2020" name="mSystems">
        <title>Genome- and Community-Level Interaction Insights into Carbon Utilization and Element Cycling Functions of Hydrothermarchaeota in Hydrothermal Sediment.</title>
        <authorList>
            <person name="Zhou Z."/>
            <person name="Liu Y."/>
            <person name="Xu W."/>
            <person name="Pan J."/>
            <person name="Luo Z.H."/>
            <person name="Li M."/>
        </authorList>
    </citation>
    <scope>NUCLEOTIDE SEQUENCE [LARGE SCALE GENOMIC DNA]</scope>
    <source>
        <strain evidence="2">HyVt-92</strain>
    </source>
</reference>
<dbReference type="SUPFAM" id="SSF53474">
    <property type="entry name" value="alpha/beta-Hydrolases"/>
    <property type="match status" value="1"/>
</dbReference>
<evidence type="ECO:0000259" key="1">
    <source>
        <dbReference type="Pfam" id="PF01738"/>
    </source>
</evidence>
<feature type="domain" description="Dienelactone hydrolase" evidence="1">
    <location>
        <begin position="15"/>
        <end position="220"/>
    </location>
</feature>
<comment type="caution">
    <text evidence="2">The sequence shown here is derived from an EMBL/GenBank/DDBJ whole genome shotgun (WGS) entry which is preliminary data.</text>
</comment>
<dbReference type="PANTHER" id="PTHR46623:SF6">
    <property type="entry name" value="ALPHA_BETA-HYDROLASES SUPERFAMILY PROTEIN"/>
    <property type="match status" value="1"/>
</dbReference>
<dbReference type="PANTHER" id="PTHR46623">
    <property type="entry name" value="CARBOXYMETHYLENEBUTENOLIDASE-RELATED"/>
    <property type="match status" value="1"/>
</dbReference>
<name>A0A7V5LZA8_UNCAE</name>
<dbReference type="AlphaFoldDB" id="A0A7V5LZA8"/>